<comment type="caution">
    <text evidence="7">The sequence shown here is derived from an EMBL/GenBank/DDBJ whole genome shotgun (WGS) entry which is preliminary data.</text>
</comment>
<sequence>MLASVISCFRRFGLAYDRRLGAHPVVTKAITGGFLAFLGDFQAQQIEKRRNNGAFSWQHLELNAQRSAAFTSLSTFWTGLVNPVWYGILERWLPQAGGWLTVLPKVAASQLIANPFFYMPTFYLWTGLILGRTLDESITKARREYWDTLLACWAVMGTANIFMFWLIPVHYQAVFAALATFCVNLVLSLISNADQCAENMTECDALRRVSSGKLAGFNGPLDNGWSAIPSSQRRRIEHLMLSKFRQALALLRKLETRDVAEFAGPEGSKSGEPESPMICYSVSLSACGLGLAWATALELAAEMQRRTLERDPIFYQAAVAASNYGSRHDITAGLLTESPPRLHGPMEGRLQQAEIVPGHGRNAIARSLHSCAEFNPASKDLIIVAPSVFSGTHTAPPVPRAVPLPGRHQAMESPSPKGKTKMTQAELLEALSEQPFNQRKCVPPDATIHYSHPERWRWWRSDSPRAAHDQHPDLPVESQKMSLSSTRGVLGGGKRSGPSCFTTASQTGTGTAAHFKEEAANRTISGYSGHIPGKYSGNCVGGTFDSANVAALEHLKTTSQIGRYGPLSAR</sequence>
<evidence type="ECO:0000256" key="6">
    <source>
        <dbReference type="SAM" id="Phobius"/>
    </source>
</evidence>
<feature type="transmembrane region" description="Helical" evidence="6">
    <location>
        <begin position="146"/>
        <end position="167"/>
    </location>
</feature>
<gene>
    <name evidence="7" type="ORF">PGLA1383_LOCUS35328</name>
</gene>
<proteinExistence type="inferred from homology"/>
<dbReference type="GO" id="GO:0016020">
    <property type="term" value="C:membrane"/>
    <property type="evidence" value="ECO:0007669"/>
    <property type="project" value="UniProtKB-SubCell"/>
</dbReference>
<evidence type="ECO:0000256" key="1">
    <source>
        <dbReference type="ARBA" id="ARBA00004141"/>
    </source>
</evidence>
<comment type="subcellular location">
    <subcellularLocation>
        <location evidence="1">Membrane</location>
        <topology evidence="1">Multi-pass membrane protein</topology>
    </subcellularLocation>
</comment>
<dbReference type="InterPro" id="IPR007248">
    <property type="entry name" value="Mpv17_PMP22"/>
</dbReference>
<dbReference type="Pfam" id="PF04117">
    <property type="entry name" value="Mpv17_PMP22"/>
    <property type="match status" value="1"/>
</dbReference>
<accession>A0A813FUJ1</accession>
<keyword evidence="4 6" id="KW-1133">Transmembrane helix</keyword>
<dbReference type="OrthoDB" id="411746at2759"/>
<dbReference type="GO" id="GO:0005737">
    <property type="term" value="C:cytoplasm"/>
    <property type="evidence" value="ECO:0007669"/>
    <property type="project" value="TreeGrafter"/>
</dbReference>
<dbReference type="PANTHER" id="PTHR11266:SF17">
    <property type="entry name" value="PROTEIN MPV17"/>
    <property type="match status" value="1"/>
</dbReference>
<evidence type="ECO:0000313" key="8">
    <source>
        <dbReference type="Proteomes" id="UP000654075"/>
    </source>
</evidence>
<keyword evidence="3 6" id="KW-0812">Transmembrane</keyword>
<evidence type="ECO:0000256" key="5">
    <source>
        <dbReference type="ARBA" id="ARBA00023136"/>
    </source>
</evidence>
<evidence type="ECO:0000256" key="3">
    <source>
        <dbReference type="ARBA" id="ARBA00022692"/>
    </source>
</evidence>
<reference evidence="7" key="1">
    <citation type="submission" date="2021-02" db="EMBL/GenBank/DDBJ databases">
        <authorList>
            <person name="Dougan E. K."/>
            <person name="Rhodes N."/>
            <person name="Thang M."/>
            <person name="Chan C."/>
        </authorList>
    </citation>
    <scope>NUCLEOTIDE SEQUENCE</scope>
</reference>
<evidence type="ECO:0000313" key="7">
    <source>
        <dbReference type="EMBL" id="CAE8617668.1"/>
    </source>
</evidence>
<dbReference type="EMBL" id="CAJNNV010026243">
    <property type="protein sequence ID" value="CAE8617668.1"/>
    <property type="molecule type" value="Genomic_DNA"/>
</dbReference>
<protein>
    <submittedName>
        <fullName evidence="7">Uncharacterized protein</fullName>
    </submittedName>
</protein>
<keyword evidence="8" id="KW-1185">Reference proteome</keyword>
<comment type="similarity">
    <text evidence="2">Belongs to the peroxisomal membrane protein PXMP2/4 family.</text>
</comment>
<dbReference type="Proteomes" id="UP000654075">
    <property type="component" value="Unassembled WGS sequence"/>
</dbReference>
<evidence type="ECO:0000256" key="2">
    <source>
        <dbReference type="ARBA" id="ARBA00006824"/>
    </source>
</evidence>
<name>A0A813FUJ1_POLGL</name>
<organism evidence="7 8">
    <name type="scientific">Polarella glacialis</name>
    <name type="common">Dinoflagellate</name>
    <dbReference type="NCBI Taxonomy" id="89957"/>
    <lineage>
        <taxon>Eukaryota</taxon>
        <taxon>Sar</taxon>
        <taxon>Alveolata</taxon>
        <taxon>Dinophyceae</taxon>
        <taxon>Suessiales</taxon>
        <taxon>Suessiaceae</taxon>
        <taxon>Polarella</taxon>
    </lineage>
</organism>
<evidence type="ECO:0000256" key="4">
    <source>
        <dbReference type="ARBA" id="ARBA00022989"/>
    </source>
</evidence>
<feature type="transmembrane region" description="Helical" evidence="6">
    <location>
        <begin position="116"/>
        <end position="134"/>
    </location>
</feature>
<dbReference type="AlphaFoldDB" id="A0A813FUJ1"/>
<keyword evidence="5 6" id="KW-0472">Membrane</keyword>
<dbReference type="PANTHER" id="PTHR11266">
    <property type="entry name" value="PEROXISOMAL MEMBRANE PROTEIN 2, PXMP2 MPV17"/>
    <property type="match status" value="1"/>
</dbReference>